<dbReference type="InterPro" id="IPR011029">
    <property type="entry name" value="DEATH-like_dom_sf"/>
</dbReference>
<feature type="domain" description="CARD" evidence="6">
    <location>
        <begin position="169"/>
        <end position="258"/>
    </location>
</feature>
<dbReference type="EMBL" id="JAERUA010000003">
    <property type="protein sequence ID" value="KAI1901277.1"/>
    <property type="molecule type" value="Genomic_DNA"/>
</dbReference>
<keyword evidence="8" id="KW-1185">Reference proteome</keyword>
<comment type="caution">
    <text evidence="7">The sequence shown here is derived from an EMBL/GenBank/DDBJ whole genome shotgun (WGS) entry which is preliminary data.</text>
</comment>
<keyword evidence="5" id="KW-0395">Inflammatory response</keyword>
<evidence type="ECO:0000256" key="1">
    <source>
        <dbReference type="ARBA" id="ARBA00004514"/>
    </source>
</evidence>
<evidence type="ECO:0000259" key="6">
    <source>
        <dbReference type="PROSITE" id="PS50209"/>
    </source>
</evidence>
<reference evidence="7" key="1">
    <citation type="submission" date="2021-01" db="EMBL/GenBank/DDBJ databases">
        <authorList>
            <person name="Zahm M."/>
            <person name="Roques C."/>
            <person name="Cabau C."/>
            <person name="Klopp C."/>
            <person name="Donnadieu C."/>
            <person name="Jouanno E."/>
            <person name="Lampietro C."/>
            <person name="Louis A."/>
            <person name="Herpin A."/>
            <person name="Echchiki A."/>
            <person name="Berthelot C."/>
            <person name="Parey E."/>
            <person name="Roest-Crollius H."/>
            <person name="Braasch I."/>
            <person name="Postlethwait J."/>
            <person name="Bobe J."/>
            <person name="Montfort J."/>
            <person name="Bouchez O."/>
            <person name="Begum T."/>
            <person name="Mejri S."/>
            <person name="Adams A."/>
            <person name="Chen W.-J."/>
            <person name="Guiguen Y."/>
        </authorList>
    </citation>
    <scope>NUCLEOTIDE SEQUENCE</scope>
    <source>
        <tissue evidence="7">Blood</tissue>
    </source>
</reference>
<accession>A0A8T3E0Y8</accession>
<evidence type="ECO:0000313" key="8">
    <source>
        <dbReference type="Proteomes" id="UP000829720"/>
    </source>
</evidence>
<dbReference type="Proteomes" id="UP000829720">
    <property type="component" value="Unassembled WGS sequence"/>
</dbReference>
<dbReference type="PROSITE" id="PS50209">
    <property type="entry name" value="CARD"/>
    <property type="match status" value="1"/>
</dbReference>
<dbReference type="Gene3D" id="3.40.50.300">
    <property type="entry name" value="P-loop containing nucleotide triphosphate hydrolases"/>
    <property type="match status" value="1"/>
</dbReference>
<evidence type="ECO:0000256" key="5">
    <source>
        <dbReference type="ARBA" id="ARBA00023198"/>
    </source>
</evidence>
<sequence>MELIGHSVWNHTVLVLITRKKEEDSQTQPVDQHTIQWLQKKCGNRWFVFNKKKETEAAQVMKNLVKTAERVAVQYDGIQNPVNGQQCEHKRELQRLVEEIKKLVQKGKEKIKESSSSEAGNPPKASIHEDLYRQICAAETEEEEMTIFYRALSSGSKEFFKLWQNKPEIEKLGAQFVEEHRAELIKKVTSPQIIADALHDKNMVTKDLYSQITAAVTSQEKMRLLSKALNSAAKIRATFFKLLLENEPYLLEDLAQTQLEEE</sequence>
<protein>
    <recommendedName>
        <fullName evidence="6">CARD domain-containing protein</fullName>
    </recommendedName>
</protein>
<evidence type="ECO:0000256" key="4">
    <source>
        <dbReference type="ARBA" id="ARBA00022859"/>
    </source>
</evidence>
<dbReference type="PANTHER" id="PTHR46985:SF2">
    <property type="entry name" value="APOPTOSIS-ASSOCIATED SPECK-LIKE PROTEIN CONTAINING A CARD"/>
    <property type="match status" value="1"/>
</dbReference>
<dbReference type="GO" id="GO:0045087">
    <property type="term" value="P:innate immune response"/>
    <property type="evidence" value="ECO:0007669"/>
    <property type="project" value="UniProtKB-KW"/>
</dbReference>
<dbReference type="SUPFAM" id="SSF47986">
    <property type="entry name" value="DEATH domain"/>
    <property type="match status" value="1"/>
</dbReference>
<gene>
    <name evidence="7" type="ORF">AGOR_G00032660</name>
</gene>
<dbReference type="AlphaFoldDB" id="A0A8T3E0Y8"/>
<dbReference type="GO" id="GO:0006954">
    <property type="term" value="P:inflammatory response"/>
    <property type="evidence" value="ECO:0007669"/>
    <property type="project" value="UniProtKB-KW"/>
</dbReference>
<evidence type="ECO:0000313" key="7">
    <source>
        <dbReference type="EMBL" id="KAI1901277.1"/>
    </source>
</evidence>
<dbReference type="PANTHER" id="PTHR46985">
    <property type="entry name" value="NACHT, LRR AND PYD DOMAINS-CONTAINING PROTEIN 1"/>
    <property type="match status" value="1"/>
</dbReference>
<dbReference type="InterPro" id="IPR001315">
    <property type="entry name" value="CARD"/>
</dbReference>
<dbReference type="InterPro" id="IPR051249">
    <property type="entry name" value="NLRP_Inflammasome"/>
</dbReference>
<evidence type="ECO:0000256" key="2">
    <source>
        <dbReference type="ARBA" id="ARBA00022490"/>
    </source>
</evidence>
<keyword evidence="2" id="KW-0963">Cytoplasm</keyword>
<name>A0A8T3E0Y8_9TELE</name>
<keyword evidence="4" id="KW-0391">Immunity</keyword>
<organism evidence="7 8">
    <name type="scientific">Albula goreensis</name>
    <dbReference type="NCBI Taxonomy" id="1534307"/>
    <lineage>
        <taxon>Eukaryota</taxon>
        <taxon>Metazoa</taxon>
        <taxon>Chordata</taxon>
        <taxon>Craniata</taxon>
        <taxon>Vertebrata</taxon>
        <taxon>Euteleostomi</taxon>
        <taxon>Actinopterygii</taxon>
        <taxon>Neopterygii</taxon>
        <taxon>Teleostei</taxon>
        <taxon>Albuliformes</taxon>
        <taxon>Albulidae</taxon>
        <taxon>Albula</taxon>
    </lineage>
</organism>
<evidence type="ECO:0000256" key="3">
    <source>
        <dbReference type="ARBA" id="ARBA00022588"/>
    </source>
</evidence>
<dbReference type="Pfam" id="PF00619">
    <property type="entry name" value="CARD"/>
    <property type="match status" value="1"/>
</dbReference>
<dbReference type="OrthoDB" id="8891580at2759"/>
<comment type="subcellular location">
    <subcellularLocation>
        <location evidence="1">Cytoplasm</location>
        <location evidence="1">Cytosol</location>
    </subcellularLocation>
</comment>
<dbReference type="Gene3D" id="1.10.533.10">
    <property type="entry name" value="Death Domain, Fas"/>
    <property type="match status" value="1"/>
</dbReference>
<proteinExistence type="predicted"/>
<keyword evidence="3" id="KW-0399">Innate immunity</keyword>
<dbReference type="GO" id="GO:0005829">
    <property type="term" value="C:cytosol"/>
    <property type="evidence" value="ECO:0007669"/>
    <property type="project" value="UniProtKB-SubCell"/>
</dbReference>
<dbReference type="GO" id="GO:0042981">
    <property type="term" value="P:regulation of apoptotic process"/>
    <property type="evidence" value="ECO:0007669"/>
    <property type="project" value="InterPro"/>
</dbReference>
<dbReference type="InterPro" id="IPR027417">
    <property type="entry name" value="P-loop_NTPase"/>
</dbReference>